<evidence type="ECO:0000256" key="3">
    <source>
        <dbReference type="ARBA" id="ARBA00011970"/>
    </source>
</evidence>
<dbReference type="Pfam" id="PF13432">
    <property type="entry name" value="TPR_16"/>
    <property type="match status" value="1"/>
</dbReference>
<dbReference type="AlphaFoldDB" id="A0A1J5RZF1"/>
<evidence type="ECO:0000256" key="1">
    <source>
        <dbReference type="ARBA" id="ARBA00004922"/>
    </source>
</evidence>
<keyword evidence="6" id="KW-0677">Repeat</keyword>
<evidence type="ECO:0000259" key="8">
    <source>
        <dbReference type="Pfam" id="PF13844"/>
    </source>
</evidence>
<keyword evidence="4" id="KW-0328">Glycosyltransferase</keyword>
<dbReference type="GO" id="GO:0097363">
    <property type="term" value="F:protein O-acetylglucosaminyltransferase activity"/>
    <property type="evidence" value="ECO:0007669"/>
    <property type="project" value="UniProtKB-EC"/>
</dbReference>
<feature type="domain" description="O-GlcNAc transferase C-terminal" evidence="8">
    <location>
        <begin position="488"/>
        <end position="659"/>
    </location>
</feature>
<dbReference type="Pfam" id="PF13844">
    <property type="entry name" value="Glyco_transf_41"/>
    <property type="match status" value="2"/>
</dbReference>
<name>A0A1J5RZF1_9ZZZZ</name>
<dbReference type="InterPro" id="IPR011990">
    <property type="entry name" value="TPR-like_helical_dom_sf"/>
</dbReference>
<keyword evidence="7" id="KW-0802">TPR repeat</keyword>
<dbReference type="PANTHER" id="PTHR44835">
    <property type="entry name" value="UDP-N-ACETYLGLUCOSAMINE--PEPTIDE N-ACETYLGLUCOSAMINYLTRANSFERASE SPINDLY-RELATED"/>
    <property type="match status" value="1"/>
</dbReference>
<dbReference type="Gene3D" id="1.25.40.10">
    <property type="entry name" value="Tetratricopeptide repeat domain"/>
    <property type="match status" value="2"/>
</dbReference>
<dbReference type="EC" id="2.4.1.255" evidence="3"/>
<dbReference type="InterPro" id="IPR051939">
    <property type="entry name" value="Glycosyltr_41/O-GlcNAc_trsf"/>
</dbReference>
<evidence type="ECO:0000256" key="2">
    <source>
        <dbReference type="ARBA" id="ARBA00005386"/>
    </source>
</evidence>
<dbReference type="InterPro" id="IPR029489">
    <property type="entry name" value="OGT/SEC/SPY_C"/>
</dbReference>
<dbReference type="SUPFAM" id="SSF48452">
    <property type="entry name" value="TPR-like"/>
    <property type="match status" value="1"/>
</dbReference>
<evidence type="ECO:0000256" key="5">
    <source>
        <dbReference type="ARBA" id="ARBA00022679"/>
    </source>
</evidence>
<dbReference type="PANTHER" id="PTHR44835:SF1">
    <property type="entry name" value="PROTEIN O-GLCNAC TRANSFERASE"/>
    <property type="match status" value="1"/>
</dbReference>
<comment type="similarity">
    <text evidence="2">Belongs to the glycosyltransferase 41 family. O-GlcNAc transferase subfamily.</text>
</comment>
<dbReference type="Gene3D" id="3.40.50.2000">
    <property type="entry name" value="Glycogen Phosphorylase B"/>
    <property type="match status" value="1"/>
</dbReference>
<dbReference type="SMART" id="SM00028">
    <property type="entry name" value="TPR"/>
    <property type="match status" value="4"/>
</dbReference>
<dbReference type="PROSITE" id="PS50005">
    <property type="entry name" value="TPR"/>
    <property type="match status" value="3"/>
</dbReference>
<comment type="caution">
    <text evidence="9">The sequence shown here is derived from an EMBL/GenBank/DDBJ whole genome shotgun (WGS) entry which is preliminary data.</text>
</comment>
<accession>A0A1J5RZF1</accession>
<sequence>MTSQGNAQLELRISKALSLYQAGHKQQAELIYRDVLLTNPNQPNANYHLGVIALEIGLVDDSLPFFKTALEADPQEASYWLGYIDALIQATHYEEAQLVLSYGLQAGLSGQEVNALISIMESKLGSEATQDQISLTLTSVEDELIDLFSKQQYKEVERRVQSLVQEYPHWLVGWKILSDTLLVQRKDARFSASKALELNSMDAKEHCYYGLVLKNQGDLKGAAMAFEQAVKLKPDYAAAYNNLGIVKKDTGDVEAGIRNYRRALELNPGYASCYSNLLFCLSHSTCIDVKALFNEHRLFSVQYELPLKAAWHIHANQRNPERCLRIGFVSADFRDHSLAYFIEPLLNYLSISSSLSLHAYSASSLEDDVTQRLRGQFKGWSKVDAMTNDMLATKIREDGIDILVDLDGHTAGNRLLVFAMKPAPIQVSWLGYLATTGLTAMDYYLADGYLLPPGKLDCQFTEKIVQLPANAPFMPFDTAPEVNALPALKNGYITFACFNRINKITQSVVRLWSKLLNAVPNAKMLLGGMPQDGSYDTIIEWFALEGVLVERLIFHSRSSIDNYLLLHHEVDICLDTFPSNGVTTTCHALWMGIPTLCIEGESLASRGALGVMKHVGLNEFVALSESDFVDKGLYWSSHAGELAQIRASLRNRFEQSNLARPESIAKGLERAFRQMWQQWCKHLPAESFEVSLLK</sequence>
<keyword evidence="5" id="KW-0808">Transferase</keyword>
<proteinExistence type="inferred from homology"/>
<evidence type="ECO:0000256" key="6">
    <source>
        <dbReference type="ARBA" id="ARBA00022737"/>
    </source>
</evidence>
<dbReference type="InterPro" id="IPR019734">
    <property type="entry name" value="TPR_rpt"/>
</dbReference>
<gene>
    <name evidence="9" type="primary">ycf3_8</name>
    <name evidence="9" type="ORF">GALL_205760</name>
</gene>
<organism evidence="9">
    <name type="scientific">mine drainage metagenome</name>
    <dbReference type="NCBI Taxonomy" id="410659"/>
    <lineage>
        <taxon>unclassified sequences</taxon>
        <taxon>metagenomes</taxon>
        <taxon>ecological metagenomes</taxon>
    </lineage>
</organism>
<dbReference type="Pfam" id="PF13414">
    <property type="entry name" value="TPR_11"/>
    <property type="match status" value="1"/>
</dbReference>
<protein>
    <recommendedName>
        <fullName evidence="3">protein O-GlcNAc transferase</fullName>
        <ecNumber evidence="3">2.4.1.255</ecNumber>
    </recommendedName>
</protein>
<dbReference type="EMBL" id="MLJW01000133">
    <property type="protein sequence ID" value="OIQ97444.1"/>
    <property type="molecule type" value="Genomic_DNA"/>
</dbReference>
<evidence type="ECO:0000256" key="4">
    <source>
        <dbReference type="ARBA" id="ARBA00022676"/>
    </source>
</evidence>
<reference evidence="9" key="1">
    <citation type="submission" date="2016-10" db="EMBL/GenBank/DDBJ databases">
        <title>Sequence of Gallionella enrichment culture.</title>
        <authorList>
            <person name="Poehlein A."/>
            <person name="Muehling M."/>
            <person name="Daniel R."/>
        </authorList>
    </citation>
    <scope>NUCLEOTIDE SEQUENCE</scope>
</reference>
<comment type="pathway">
    <text evidence="1">Protein modification; protein glycosylation.</text>
</comment>
<evidence type="ECO:0000313" key="9">
    <source>
        <dbReference type="EMBL" id="OIQ97444.1"/>
    </source>
</evidence>
<evidence type="ECO:0000256" key="7">
    <source>
        <dbReference type="ARBA" id="ARBA00022803"/>
    </source>
</evidence>
<dbReference type="Gene3D" id="3.40.50.11380">
    <property type="match status" value="1"/>
</dbReference>
<feature type="domain" description="O-GlcNAc transferase C-terminal" evidence="8">
    <location>
        <begin position="276"/>
        <end position="469"/>
    </location>
</feature>
<dbReference type="PROSITE" id="PS50293">
    <property type="entry name" value="TPR_REGION"/>
    <property type="match status" value="1"/>
</dbReference>